<dbReference type="Gene3D" id="3.10.200.10">
    <property type="entry name" value="Alpha carbonic anhydrase"/>
    <property type="match status" value="2"/>
</dbReference>
<evidence type="ECO:0000256" key="7">
    <source>
        <dbReference type="RuleBase" id="RU367011"/>
    </source>
</evidence>
<evidence type="ECO:0000313" key="10">
    <source>
        <dbReference type="Proteomes" id="UP000515152"/>
    </source>
</evidence>
<evidence type="ECO:0000256" key="2">
    <source>
        <dbReference type="ARBA" id="ARBA00012925"/>
    </source>
</evidence>
<keyword evidence="3 7" id="KW-0479">Metal-binding</keyword>
<dbReference type="PANTHER" id="PTHR18952:SF134">
    <property type="entry name" value="CARBONIC ANHYDRASE 15"/>
    <property type="match status" value="1"/>
</dbReference>
<keyword evidence="4 7" id="KW-0862">Zinc</keyword>
<evidence type="ECO:0000259" key="9">
    <source>
        <dbReference type="PROSITE" id="PS51144"/>
    </source>
</evidence>
<feature type="compositionally biased region" description="Polar residues" evidence="8">
    <location>
        <begin position="385"/>
        <end position="405"/>
    </location>
</feature>
<organism evidence="10 11">
    <name type="scientific">Clupea harengus</name>
    <name type="common">Atlantic herring</name>
    <dbReference type="NCBI Taxonomy" id="7950"/>
    <lineage>
        <taxon>Eukaryota</taxon>
        <taxon>Metazoa</taxon>
        <taxon>Chordata</taxon>
        <taxon>Craniata</taxon>
        <taxon>Vertebrata</taxon>
        <taxon>Euteleostomi</taxon>
        <taxon>Actinopterygii</taxon>
        <taxon>Neopterygii</taxon>
        <taxon>Teleostei</taxon>
        <taxon>Clupei</taxon>
        <taxon>Clupeiformes</taxon>
        <taxon>Clupeoidei</taxon>
        <taxon>Clupeidae</taxon>
        <taxon>Clupea</taxon>
    </lineage>
</organism>
<feature type="signal peptide" evidence="7">
    <location>
        <begin position="1"/>
        <end position="18"/>
    </location>
</feature>
<dbReference type="GeneTree" id="ENSGT00940000164039"/>
<dbReference type="OrthoDB" id="429145at2759"/>
<keyword evidence="6 7" id="KW-0456">Lyase</keyword>
<comment type="cofactor">
    <cofactor evidence="7">
        <name>Zn(2+)</name>
        <dbReference type="ChEBI" id="CHEBI:29105"/>
    </cofactor>
</comment>
<keyword evidence="5" id="KW-0325">Glycoprotein</keyword>
<sequence length="613" mass="67760">MNLSFTLLLVNVVVFVGASEDWCYTGCENSPSRWGDHYEHCNGNRQSPINIDTKQVINNKNLQDFNLANFTKKDTMKNLTNNGHTVKCELEPGIEVSGGGLNDDYSTLQFHFHWGEDDLEHFPGSEHSINGHRYPMEMHIVSLKKGLNPTEAKANSEGISVLGFFIDVKEEIETGMPEVWERFSEAIPASGANVALSLDISIQDLLLDVDLTKYYRYHGSLTTPGCNEAVVWTVFQQPIRISKDLILRFTQNAGFTDVYRPQQSLHDRTVYGSSNLGATTPPSEGHEWCYEGCDHALSHWGDISGASCKGENQSPINIDSHNATYKPSLGHFSFFGFSDSQTMDYLINNGHTVNAVLKNGKVEVAGGGLEEMYTTVQFHFHWGNSSQHGLSGEGQSHRSTGSSHAKSAESHETPSSGGGSGSGGSEHAMDSHVYPMEMHIVSMKKGLTAEQAQKDPTAYAVLGFFIEATDDNDQPGIWKNFTDHLQMIQNIGSTIDLHQDISLDALLGNVDRTKYYRYKGSLTTPSCNEAVIWTIFKEPIKVSKNLVEKFSTETGLNNVFRSVQPLHNRVVYTTEVSSNPPSSPTPSSSPTCLFSLVLILSSLCATLWINQRQ</sequence>
<dbReference type="PROSITE" id="PS51144">
    <property type="entry name" value="ALPHA_CA_2"/>
    <property type="match status" value="2"/>
</dbReference>
<dbReference type="FunFam" id="3.10.200.10:FF:000003">
    <property type="entry name" value="Carbonic anhydrase 12"/>
    <property type="match status" value="1"/>
</dbReference>
<dbReference type="AlphaFoldDB" id="A0A6P3WBL8"/>
<dbReference type="KEGG" id="char:105909794"/>
<dbReference type="GO" id="GO:0004089">
    <property type="term" value="F:carbonate dehydratase activity"/>
    <property type="evidence" value="ECO:0007669"/>
    <property type="project" value="UniProtKB-UniRule"/>
</dbReference>
<feature type="region of interest" description="Disordered" evidence="8">
    <location>
        <begin position="385"/>
        <end position="429"/>
    </location>
</feature>
<dbReference type="EC" id="4.2.1.1" evidence="2 7"/>
<dbReference type="InterPro" id="IPR036398">
    <property type="entry name" value="CA_dom_sf"/>
</dbReference>
<dbReference type="SMART" id="SM01057">
    <property type="entry name" value="Carb_anhydrase"/>
    <property type="match status" value="2"/>
</dbReference>
<proteinExistence type="inferred from homology"/>
<dbReference type="SUPFAM" id="SSF51069">
    <property type="entry name" value="Carbonic anhydrase"/>
    <property type="match status" value="2"/>
</dbReference>
<evidence type="ECO:0000256" key="8">
    <source>
        <dbReference type="SAM" id="MobiDB-lite"/>
    </source>
</evidence>
<dbReference type="GO" id="GO:0005886">
    <property type="term" value="C:plasma membrane"/>
    <property type="evidence" value="ECO:0007669"/>
    <property type="project" value="TreeGrafter"/>
</dbReference>
<evidence type="ECO:0000256" key="3">
    <source>
        <dbReference type="ARBA" id="ARBA00022723"/>
    </source>
</evidence>
<reference evidence="11 12" key="1">
    <citation type="submission" date="2025-04" db="UniProtKB">
        <authorList>
            <consortium name="RefSeq"/>
        </authorList>
    </citation>
    <scope>IDENTIFICATION</scope>
</reference>
<comment type="function">
    <text evidence="7">Reversible hydration of carbon dioxide.</text>
</comment>
<dbReference type="PANTHER" id="PTHR18952">
    <property type="entry name" value="CARBONIC ANHYDRASE"/>
    <property type="match status" value="1"/>
</dbReference>
<dbReference type="GO" id="GO:0008270">
    <property type="term" value="F:zinc ion binding"/>
    <property type="evidence" value="ECO:0007669"/>
    <property type="project" value="UniProtKB-UniRule"/>
</dbReference>
<evidence type="ECO:0000256" key="4">
    <source>
        <dbReference type="ARBA" id="ARBA00022833"/>
    </source>
</evidence>
<keyword evidence="7" id="KW-0732">Signal</keyword>
<keyword evidence="10" id="KW-1185">Reference proteome</keyword>
<dbReference type="Proteomes" id="UP000515152">
    <property type="component" value="Chromosome 23"/>
</dbReference>
<feature type="domain" description="Alpha-carbonic anhydrase" evidence="9">
    <location>
        <begin position="286"/>
        <end position="575"/>
    </location>
</feature>
<protein>
    <recommendedName>
        <fullName evidence="2 7">Carbonic anhydrase</fullName>
        <ecNumber evidence="2 7">4.2.1.1</ecNumber>
    </recommendedName>
</protein>
<dbReference type="Pfam" id="PF00194">
    <property type="entry name" value="Carb_anhydrase"/>
    <property type="match status" value="3"/>
</dbReference>
<dbReference type="InterPro" id="IPR018338">
    <property type="entry name" value="Carbonic_anhydrase_a-class_CS"/>
</dbReference>
<dbReference type="InterPro" id="IPR001148">
    <property type="entry name" value="CA_dom"/>
</dbReference>
<accession>A0A6P3WBL8</accession>
<dbReference type="PROSITE" id="PS00162">
    <property type="entry name" value="ALPHA_CA_1"/>
    <property type="match status" value="2"/>
</dbReference>
<evidence type="ECO:0000256" key="6">
    <source>
        <dbReference type="ARBA" id="ARBA00023239"/>
    </source>
</evidence>
<dbReference type="RefSeq" id="XP_012693911.2">
    <property type="nucleotide sequence ID" value="XM_012838457.2"/>
</dbReference>
<feature type="chain" id="PRO_5044518644" description="Carbonic anhydrase" evidence="7">
    <location>
        <begin position="19"/>
        <end position="613"/>
    </location>
</feature>
<dbReference type="GeneID" id="105909794"/>
<dbReference type="InterPro" id="IPR023561">
    <property type="entry name" value="Carbonic_anhydrase_a-class"/>
</dbReference>
<comment type="catalytic activity">
    <reaction evidence="7">
        <text>hydrogencarbonate + H(+) = CO2 + H2O</text>
        <dbReference type="Rhea" id="RHEA:10748"/>
        <dbReference type="ChEBI" id="CHEBI:15377"/>
        <dbReference type="ChEBI" id="CHEBI:15378"/>
        <dbReference type="ChEBI" id="CHEBI:16526"/>
        <dbReference type="ChEBI" id="CHEBI:17544"/>
        <dbReference type="EC" id="4.2.1.1"/>
    </reaction>
</comment>
<dbReference type="RefSeq" id="XP_031417093.1">
    <property type="nucleotide sequence ID" value="XM_031561233.1"/>
</dbReference>
<evidence type="ECO:0000313" key="12">
    <source>
        <dbReference type="RefSeq" id="XP_031417093.1"/>
    </source>
</evidence>
<gene>
    <name evidence="11 12" type="primary">LOC105909794</name>
</gene>
<feature type="domain" description="Alpha-carbonic anhydrase" evidence="9">
    <location>
        <begin position="20"/>
        <end position="274"/>
    </location>
</feature>
<evidence type="ECO:0000256" key="5">
    <source>
        <dbReference type="ARBA" id="ARBA00023180"/>
    </source>
</evidence>
<evidence type="ECO:0000313" key="11">
    <source>
        <dbReference type="RefSeq" id="XP_012693911.2"/>
    </source>
</evidence>
<name>A0A6P3WBL8_CLUHA</name>
<comment type="similarity">
    <text evidence="1 7">Belongs to the alpha-carbonic anhydrase family.</text>
</comment>
<evidence type="ECO:0000256" key="1">
    <source>
        <dbReference type="ARBA" id="ARBA00010718"/>
    </source>
</evidence>